<dbReference type="InterPro" id="IPR036259">
    <property type="entry name" value="MFS_trans_sf"/>
</dbReference>
<evidence type="ECO:0000259" key="7">
    <source>
        <dbReference type="PROSITE" id="PS50850"/>
    </source>
</evidence>
<feature type="transmembrane region" description="Helical" evidence="6">
    <location>
        <begin position="368"/>
        <end position="386"/>
    </location>
</feature>
<sequence length="495" mass="50028">MPSILTSTELEVLACRAVTVPSSKSSAAQADVTAAGTGDATGSWSELFAPRHAAAVSILAGGVALYAMNLYFTAALMPSIVDDIGGERYYAWVATGFLMAAVIASMLVSRFLGAWGAATAYLTGFLVFAAGAGINAVSPTMEVLIVGRVIQGFGGGLLAGLGYAVIRTALPQRLWGRAAGLVSAMWGVGTLIGPALGGVFAELGAWRWAYGLLLGIALVLAALTRRALPRGGTTAERTPVPVLGLVSLTLAAAAFSVSSAVAPGISTAIALAAGIVLLAAFLTIEVRATVSVLPKFTYTRGNSLKWVYLTVAALCAGVMVENFVPLFGQRLGGLSPVVAGLLGAALSVGWVVAQVFSVNLGPGHARRAIRTSPLLLTAGLAAYGLLQTGRAPGIVVMLWAAVLFLAGMGIGLAFPHLSVAAMSSTADPAEGAKAAAALNTTQLIAYAVSSALAGTLMRLGDTSPVSSARFMILGVAVLTAAGMATALLATRRAGR</sequence>
<dbReference type="InterPro" id="IPR011701">
    <property type="entry name" value="MFS"/>
</dbReference>
<feature type="transmembrane region" description="Helical" evidence="6">
    <location>
        <begin position="115"/>
        <end position="137"/>
    </location>
</feature>
<dbReference type="PANTHER" id="PTHR23501">
    <property type="entry name" value="MAJOR FACILITATOR SUPERFAMILY"/>
    <property type="match status" value="1"/>
</dbReference>
<feature type="transmembrane region" description="Helical" evidence="6">
    <location>
        <begin position="178"/>
        <end position="196"/>
    </location>
</feature>
<dbReference type="SUPFAM" id="SSF103473">
    <property type="entry name" value="MFS general substrate transporter"/>
    <property type="match status" value="1"/>
</dbReference>
<feature type="transmembrane region" description="Helical" evidence="6">
    <location>
        <begin position="392"/>
        <end position="414"/>
    </location>
</feature>
<feature type="transmembrane region" description="Helical" evidence="6">
    <location>
        <begin position="208"/>
        <end position="228"/>
    </location>
</feature>
<dbReference type="PRINTS" id="PR01036">
    <property type="entry name" value="TCRTETB"/>
</dbReference>
<evidence type="ECO:0000313" key="8">
    <source>
        <dbReference type="EMBL" id="QLY28285.1"/>
    </source>
</evidence>
<evidence type="ECO:0000256" key="5">
    <source>
        <dbReference type="ARBA" id="ARBA00023136"/>
    </source>
</evidence>
<evidence type="ECO:0000256" key="1">
    <source>
        <dbReference type="ARBA" id="ARBA00004651"/>
    </source>
</evidence>
<dbReference type="InterPro" id="IPR020846">
    <property type="entry name" value="MFS_dom"/>
</dbReference>
<keyword evidence="9" id="KW-1185">Reference proteome</keyword>
<dbReference type="GO" id="GO:0022857">
    <property type="term" value="F:transmembrane transporter activity"/>
    <property type="evidence" value="ECO:0007669"/>
    <property type="project" value="InterPro"/>
</dbReference>
<dbReference type="Gene3D" id="1.20.1720.10">
    <property type="entry name" value="Multidrug resistance protein D"/>
    <property type="match status" value="1"/>
</dbReference>
<evidence type="ECO:0000256" key="4">
    <source>
        <dbReference type="ARBA" id="ARBA00022989"/>
    </source>
</evidence>
<dbReference type="GO" id="GO:0005886">
    <property type="term" value="C:plasma membrane"/>
    <property type="evidence" value="ECO:0007669"/>
    <property type="project" value="UniProtKB-SubCell"/>
</dbReference>
<keyword evidence="4 6" id="KW-1133">Transmembrane helix</keyword>
<dbReference type="KEGG" id="nhu:H0264_23180"/>
<dbReference type="Pfam" id="PF07690">
    <property type="entry name" value="MFS_1"/>
    <property type="match status" value="1"/>
</dbReference>
<dbReference type="AlphaFoldDB" id="A0A7D6ZL61"/>
<proteinExistence type="predicted"/>
<evidence type="ECO:0000256" key="6">
    <source>
        <dbReference type="SAM" id="Phobius"/>
    </source>
</evidence>
<feature type="transmembrane region" description="Helical" evidence="6">
    <location>
        <begin position="53"/>
        <end position="77"/>
    </location>
</feature>
<reference evidence="8 9" key="1">
    <citation type="submission" date="2020-07" db="EMBL/GenBank/DDBJ databases">
        <authorList>
            <person name="Zhuang K."/>
            <person name="Ran Y."/>
        </authorList>
    </citation>
    <scope>NUCLEOTIDE SEQUENCE [LARGE SCALE GENOMIC DNA]</scope>
    <source>
        <strain evidence="8 9">WCH-YHL-001</strain>
    </source>
</reference>
<feature type="transmembrane region" description="Helical" evidence="6">
    <location>
        <begin position="143"/>
        <end position="166"/>
    </location>
</feature>
<keyword evidence="3 6" id="KW-0812">Transmembrane</keyword>
<feature type="transmembrane region" description="Helical" evidence="6">
    <location>
        <begin position="468"/>
        <end position="489"/>
    </location>
</feature>
<dbReference type="PROSITE" id="PS50850">
    <property type="entry name" value="MFS"/>
    <property type="match status" value="1"/>
</dbReference>
<feature type="transmembrane region" description="Helical" evidence="6">
    <location>
        <begin position="268"/>
        <end position="286"/>
    </location>
</feature>
<protein>
    <submittedName>
        <fullName evidence="8">MFS transporter</fullName>
    </submittedName>
</protein>
<feature type="domain" description="Major facilitator superfamily (MFS) profile" evidence="7">
    <location>
        <begin position="55"/>
        <end position="492"/>
    </location>
</feature>
<dbReference type="Gene3D" id="1.20.1250.20">
    <property type="entry name" value="MFS general substrate transporter like domains"/>
    <property type="match status" value="1"/>
</dbReference>
<gene>
    <name evidence="8" type="ORF">H0264_23180</name>
</gene>
<feature type="transmembrane region" description="Helical" evidence="6">
    <location>
        <begin position="306"/>
        <end position="328"/>
    </location>
</feature>
<dbReference type="PANTHER" id="PTHR23501:SF154">
    <property type="entry name" value="MULTIDRUG-EFFLUX TRANSPORTER RV1634-RELATED"/>
    <property type="match status" value="1"/>
</dbReference>
<name>A0A7D6ZL61_9NOCA</name>
<feature type="transmembrane region" description="Helical" evidence="6">
    <location>
        <begin position="334"/>
        <end position="356"/>
    </location>
</feature>
<comment type="subcellular location">
    <subcellularLocation>
        <location evidence="1">Cell membrane</location>
        <topology evidence="1">Multi-pass membrane protein</topology>
    </subcellularLocation>
</comment>
<dbReference type="EMBL" id="CP059399">
    <property type="protein sequence ID" value="QLY28285.1"/>
    <property type="molecule type" value="Genomic_DNA"/>
</dbReference>
<evidence type="ECO:0000256" key="2">
    <source>
        <dbReference type="ARBA" id="ARBA00022448"/>
    </source>
</evidence>
<dbReference type="Proteomes" id="UP000515512">
    <property type="component" value="Chromosome"/>
</dbReference>
<feature type="transmembrane region" description="Helical" evidence="6">
    <location>
        <begin position="89"/>
        <end position="108"/>
    </location>
</feature>
<keyword evidence="2" id="KW-0813">Transport</keyword>
<feature type="transmembrane region" description="Helical" evidence="6">
    <location>
        <begin position="240"/>
        <end position="262"/>
    </location>
</feature>
<organism evidence="8 9">
    <name type="scientific">Nocardia huaxiensis</name>
    <dbReference type="NCBI Taxonomy" id="2755382"/>
    <lineage>
        <taxon>Bacteria</taxon>
        <taxon>Bacillati</taxon>
        <taxon>Actinomycetota</taxon>
        <taxon>Actinomycetes</taxon>
        <taxon>Mycobacteriales</taxon>
        <taxon>Nocardiaceae</taxon>
        <taxon>Nocardia</taxon>
    </lineage>
</organism>
<feature type="transmembrane region" description="Helical" evidence="6">
    <location>
        <begin position="435"/>
        <end position="456"/>
    </location>
</feature>
<keyword evidence="5 6" id="KW-0472">Membrane</keyword>
<evidence type="ECO:0000313" key="9">
    <source>
        <dbReference type="Proteomes" id="UP000515512"/>
    </source>
</evidence>
<accession>A0A7D6ZL61</accession>
<evidence type="ECO:0000256" key="3">
    <source>
        <dbReference type="ARBA" id="ARBA00022692"/>
    </source>
</evidence>